<dbReference type="Pfam" id="PF13692">
    <property type="entry name" value="Glyco_trans_1_4"/>
    <property type="match status" value="1"/>
</dbReference>
<evidence type="ECO:0000313" key="1">
    <source>
        <dbReference type="EMBL" id="MFC0207537.1"/>
    </source>
</evidence>
<keyword evidence="2" id="KW-1185">Reference proteome</keyword>
<keyword evidence="1" id="KW-0808">Transferase</keyword>
<sequence length="388" mass="41290">MHLVFATSIVPCGAPQTGYEIANAAILDALARAGVRVTVLGFAWPGAAPANPENTVVLGHVDVTTDGAPAMRKLRWLARALLGGFTFSSAKLRVIGHGELQTALAALEPVDGVIFNSVQFAGAFAWAFSGLPFLYIAHNVEHRSAEENAAASPPLLRLLYRREARLLKALEARLCADARFVFTLAEEDRALLGVADDARSATLPLVVGVAAAPDRERKPVFDAALIGTWTWAPNRIGLEWFLDKVVPRLPAGFSIAVAGRVPAGLAEAHPRVRFVGRVPEAAAFIRQARVVPLVSRAGTGVQLKTIETFELGLPSVATSHSLRGIASIPENCRRADAPEAFAEALQDMAAGGVPDLDGRTFHRAQRDALDRQLRRGLAVFGNACAEAA</sequence>
<keyword evidence="1" id="KW-0328">Glycosyltransferase</keyword>
<reference evidence="1 2" key="1">
    <citation type="submission" date="2024-09" db="EMBL/GenBank/DDBJ databases">
        <authorList>
            <person name="Sun Q."/>
            <person name="Mori K."/>
        </authorList>
    </citation>
    <scope>NUCLEOTIDE SEQUENCE [LARGE SCALE GENOMIC DNA]</scope>
    <source>
        <strain evidence="1 2">CCM 8543</strain>
    </source>
</reference>
<gene>
    <name evidence="1" type="ORF">ACFFJ2_03875</name>
</gene>
<dbReference type="Proteomes" id="UP001589755">
    <property type="component" value="Unassembled WGS sequence"/>
</dbReference>
<dbReference type="GO" id="GO:0016757">
    <property type="term" value="F:glycosyltransferase activity"/>
    <property type="evidence" value="ECO:0007669"/>
    <property type="project" value="UniProtKB-KW"/>
</dbReference>
<protein>
    <submittedName>
        <fullName evidence="1">Glycosyltransferase</fullName>
        <ecNumber evidence="1">2.4.-.-</ecNumber>
    </submittedName>
</protein>
<dbReference type="EMBL" id="JBHLXD010000004">
    <property type="protein sequence ID" value="MFC0207537.1"/>
    <property type="molecule type" value="Genomic_DNA"/>
</dbReference>
<dbReference type="Gene3D" id="3.40.50.2000">
    <property type="entry name" value="Glycogen Phosphorylase B"/>
    <property type="match status" value="1"/>
</dbReference>
<accession>A0ABV6D4G7</accession>
<dbReference type="SUPFAM" id="SSF53756">
    <property type="entry name" value="UDP-Glycosyltransferase/glycogen phosphorylase"/>
    <property type="match status" value="1"/>
</dbReference>
<dbReference type="EC" id="2.4.-.-" evidence="1"/>
<organism evidence="1 2">
    <name type="scientific">Chelativorans intermedius</name>
    <dbReference type="NCBI Taxonomy" id="515947"/>
    <lineage>
        <taxon>Bacteria</taxon>
        <taxon>Pseudomonadati</taxon>
        <taxon>Pseudomonadota</taxon>
        <taxon>Alphaproteobacteria</taxon>
        <taxon>Hyphomicrobiales</taxon>
        <taxon>Phyllobacteriaceae</taxon>
        <taxon>Chelativorans</taxon>
    </lineage>
</organism>
<comment type="caution">
    <text evidence="1">The sequence shown here is derived from an EMBL/GenBank/DDBJ whole genome shotgun (WGS) entry which is preliminary data.</text>
</comment>
<evidence type="ECO:0000313" key="2">
    <source>
        <dbReference type="Proteomes" id="UP001589755"/>
    </source>
</evidence>
<proteinExistence type="predicted"/>
<dbReference type="RefSeq" id="WP_261519202.1">
    <property type="nucleotide sequence ID" value="NZ_JAODNW010000003.1"/>
</dbReference>
<name>A0ABV6D4G7_9HYPH</name>